<feature type="domain" description="Sushi" evidence="8">
    <location>
        <begin position="304"/>
        <end position="365"/>
    </location>
</feature>
<dbReference type="Proteomes" id="UP000694383">
    <property type="component" value="Unplaced"/>
</dbReference>
<dbReference type="InterPro" id="IPR035914">
    <property type="entry name" value="Sperma_CUB_dom_sf"/>
</dbReference>
<dbReference type="Gene3D" id="2.60.120.290">
    <property type="entry name" value="Spermadhesin, CUB domain"/>
    <property type="match status" value="3"/>
</dbReference>
<reference evidence="9" key="2">
    <citation type="submission" date="2025-09" db="UniProtKB">
        <authorList>
            <consortium name="Ensembl"/>
        </authorList>
    </citation>
    <scope>IDENTIFICATION</scope>
</reference>
<protein>
    <submittedName>
        <fullName evidence="9">Seizure related 6 homolog (mouse)-like</fullName>
    </submittedName>
</protein>
<evidence type="ECO:0000256" key="2">
    <source>
        <dbReference type="ARBA" id="ARBA00022737"/>
    </source>
</evidence>
<dbReference type="FunFam" id="2.10.70.10:FF:000010">
    <property type="entry name" value="Seizure related 6 homolog like"/>
    <property type="match status" value="1"/>
</dbReference>
<dbReference type="GO" id="GO:0060074">
    <property type="term" value="P:synapse maturation"/>
    <property type="evidence" value="ECO:0007669"/>
    <property type="project" value="TreeGrafter"/>
</dbReference>
<keyword evidence="1 4" id="KW-0768">Sushi</keyword>
<feature type="domain" description="Sushi" evidence="8">
    <location>
        <begin position="482"/>
        <end position="541"/>
    </location>
</feature>
<dbReference type="CDD" id="cd00033">
    <property type="entry name" value="CCP"/>
    <property type="match status" value="4"/>
</dbReference>
<feature type="disulfide bond" evidence="4">
    <location>
        <begin position="512"/>
        <end position="539"/>
    </location>
</feature>
<feature type="region of interest" description="Disordered" evidence="5">
    <location>
        <begin position="683"/>
        <end position="708"/>
    </location>
</feature>
<dbReference type="InterPro" id="IPR051277">
    <property type="entry name" value="SEZ6_CSMD_C4BPB_Regulators"/>
</dbReference>
<dbReference type="Pfam" id="PF00084">
    <property type="entry name" value="Sushi"/>
    <property type="match status" value="4"/>
</dbReference>
<dbReference type="InterPro" id="IPR000859">
    <property type="entry name" value="CUB_dom"/>
</dbReference>
<keyword evidence="6" id="KW-0472">Membrane</keyword>
<organism evidence="9 10">
    <name type="scientific">Oryzias sinensis</name>
    <name type="common">Chinese medaka</name>
    <dbReference type="NCBI Taxonomy" id="183150"/>
    <lineage>
        <taxon>Eukaryota</taxon>
        <taxon>Metazoa</taxon>
        <taxon>Chordata</taxon>
        <taxon>Craniata</taxon>
        <taxon>Vertebrata</taxon>
        <taxon>Euteleostomi</taxon>
        <taxon>Actinopterygii</taxon>
        <taxon>Neopterygii</taxon>
        <taxon>Teleostei</taxon>
        <taxon>Neoteleostei</taxon>
        <taxon>Acanthomorphata</taxon>
        <taxon>Ovalentaria</taxon>
        <taxon>Atherinomorphae</taxon>
        <taxon>Beloniformes</taxon>
        <taxon>Adrianichthyidae</taxon>
        <taxon>Oryziinae</taxon>
        <taxon>Oryzias</taxon>
    </lineage>
</organism>
<evidence type="ECO:0000256" key="4">
    <source>
        <dbReference type="PROSITE-ProRule" id="PRU00302"/>
    </source>
</evidence>
<dbReference type="GeneTree" id="ENSGT00940000158873"/>
<evidence type="ECO:0000256" key="5">
    <source>
        <dbReference type="SAM" id="MobiDB-lite"/>
    </source>
</evidence>
<dbReference type="GO" id="GO:0090036">
    <property type="term" value="P:regulation of protein kinase C signaling"/>
    <property type="evidence" value="ECO:0007669"/>
    <property type="project" value="TreeGrafter"/>
</dbReference>
<dbReference type="SMART" id="SM00032">
    <property type="entry name" value="CCP"/>
    <property type="match status" value="4"/>
</dbReference>
<sequence length="708" mass="77463">RAETRSNPVFSAAASSCMLNFTEPEGFIDSADNPPLPDGVLLHCTYTVTVYTGYGVELQVKSVNLSDSEQLSIRGVDERGASLVLANHTLLVEGQVIRSPTNTLSVYYRSAAEGSLGLFQLHYQIFRLSCPLPKRPHFGEVSVLDLLPGGIARFHCHMGYHLEGAHLLTCLNASLPTWSGKEPTCRALCGGTVKNATIGRVLSPSPHHGPNATLDRSCSWSLEAPKDQRLHLHLERLLLGPTDRLVLWSGLDAGSVVLFDSARGGQIPFEGVISEGPAVRIQFITDQPNPNTGFNIRYEAFERGHCYEPYLQNGNFTTTDPLYGVGAVIQFTCDPGHSLEQGPPVIECISARDPYWNDTEPICKAQCGGDLTGPGGVILSPNWPEWYGEGEDCSWRVHVEEDKRVLLDVQLLNISDSDMLTITDGDEVATRILGRYVGGSGPFKLSSTSPDLTITFHSDPAGLVFGKGEGFIINYMEVSRNDSCPDLPEIQNGWKTTSHVALVRGARITYQCDPGYDLVGRETLTCQLDLSWSSQPPFCEKTEDSVSCENPGLPENGYQILSKRLYLPGESLTFVCYQGYELIGEVAIKCILGSPSFWSGPLPLCRVFLCSLSVAEATAGSPLDGGNVALAIFILVLLLSVLLGGAYVYVTRCRYHSNLRLPLIYPHPYRQITVETEFDNPLYETGGTREGVMGDERWTQNTQRSSAD</sequence>
<dbReference type="SUPFAM" id="SSF49854">
    <property type="entry name" value="Spermadhesin, CUB domain"/>
    <property type="match status" value="3"/>
</dbReference>
<feature type="transmembrane region" description="Helical" evidence="6">
    <location>
        <begin position="628"/>
        <end position="650"/>
    </location>
</feature>
<evidence type="ECO:0000313" key="10">
    <source>
        <dbReference type="Proteomes" id="UP000694383"/>
    </source>
</evidence>
<keyword evidence="10" id="KW-1185">Reference proteome</keyword>
<dbReference type="GO" id="GO:0005783">
    <property type="term" value="C:endoplasmic reticulum"/>
    <property type="evidence" value="ECO:0007669"/>
    <property type="project" value="TreeGrafter"/>
</dbReference>
<feature type="compositionally biased region" description="Polar residues" evidence="5">
    <location>
        <begin position="699"/>
        <end position="708"/>
    </location>
</feature>
<feature type="domain" description="Sushi" evidence="8">
    <location>
        <begin position="128"/>
        <end position="187"/>
    </location>
</feature>
<evidence type="ECO:0000259" key="7">
    <source>
        <dbReference type="PROSITE" id="PS01180"/>
    </source>
</evidence>
<dbReference type="InterPro" id="IPR000436">
    <property type="entry name" value="Sushi_SCR_CCP_dom"/>
</dbReference>
<evidence type="ECO:0000256" key="6">
    <source>
        <dbReference type="SAM" id="Phobius"/>
    </source>
</evidence>
<evidence type="ECO:0000256" key="3">
    <source>
        <dbReference type="ARBA" id="ARBA00023157"/>
    </source>
</evidence>
<dbReference type="AlphaFoldDB" id="A0A8C7ZAJ9"/>
<dbReference type="PROSITE" id="PS01180">
    <property type="entry name" value="CUB"/>
    <property type="match status" value="2"/>
</dbReference>
<dbReference type="PANTHER" id="PTHR45656:SF8">
    <property type="entry name" value="SEIZURE 6-LIKE PROTEIN"/>
    <property type="match status" value="1"/>
</dbReference>
<feature type="domain" description="CUB" evidence="7">
    <location>
        <begin position="189"/>
        <end position="301"/>
    </location>
</feature>
<proteinExistence type="predicted"/>
<dbReference type="InterPro" id="IPR035976">
    <property type="entry name" value="Sushi/SCR/CCP_sf"/>
</dbReference>
<dbReference type="SMART" id="SM00042">
    <property type="entry name" value="CUB"/>
    <property type="match status" value="3"/>
</dbReference>
<dbReference type="PANTHER" id="PTHR45656">
    <property type="entry name" value="PROTEIN CBR-CLEC-78"/>
    <property type="match status" value="1"/>
</dbReference>
<keyword evidence="6" id="KW-0812">Transmembrane</keyword>
<keyword evidence="6" id="KW-1133">Transmembrane helix</keyword>
<evidence type="ECO:0000259" key="8">
    <source>
        <dbReference type="PROSITE" id="PS50923"/>
    </source>
</evidence>
<comment type="caution">
    <text evidence="4">Lacks conserved residue(s) required for the propagation of feature annotation.</text>
</comment>
<dbReference type="CDD" id="cd00041">
    <property type="entry name" value="CUB"/>
    <property type="match status" value="2"/>
</dbReference>
<name>A0A8C7ZAJ9_9TELE</name>
<reference evidence="9" key="1">
    <citation type="submission" date="2025-08" db="UniProtKB">
        <authorList>
            <consortium name="Ensembl"/>
        </authorList>
    </citation>
    <scope>IDENTIFICATION</scope>
</reference>
<accession>A0A8C7ZAJ9</accession>
<keyword evidence="2" id="KW-0677">Repeat</keyword>
<dbReference type="SUPFAM" id="SSF57535">
    <property type="entry name" value="Complement control module/SCR domain"/>
    <property type="match status" value="4"/>
</dbReference>
<dbReference type="Ensembl" id="ENSOSIT00000040930.1">
    <property type="protein sequence ID" value="ENSOSIP00000038830.1"/>
    <property type="gene ID" value="ENSOSIG00000019102.1"/>
</dbReference>
<dbReference type="GO" id="GO:0043025">
    <property type="term" value="C:neuronal cell body"/>
    <property type="evidence" value="ECO:0007669"/>
    <property type="project" value="TreeGrafter"/>
</dbReference>
<feature type="domain" description="CUB" evidence="7">
    <location>
        <begin position="367"/>
        <end position="478"/>
    </location>
</feature>
<evidence type="ECO:0000313" key="9">
    <source>
        <dbReference type="Ensembl" id="ENSOSIP00000038830.1"/>
    </source>
</evidence>
<evidence type="ECO:0000256" key="1">
    <source>
        <dbReference type="ARBA" id="ARBA00022659"/>
    </source>
</evidence>
<keyword evidence="3 4" id="KW-1015">Disulfide bond</keyword>
<dbReference type="PROSITE" id="PS50923">
    <property type="entry name" value="SUSHI"/>
    <property type="match status" value="4"/>
</dbReference>
<feature type="domain" description="Sushi" evidence="8">
    <location>
        <begin position="546"/>
        <end position="607"/>
    </location>
</feature>
<dbReference type="Gene3D" id="2.10.70.10">
    <property type="entry name" value="Complement Module, domain 1"/>
    <property type="match status" value="4"/>
</dbReference>
<dbReference type="Pfam" id="PF00431">
    <property type="entry name" value="CUB"/>
    <property type="match status" value="2"/>
</dbReference>